<evidence type="ECO:0000256" key="3">
    <source>
        <dbReference type="ARBA" id="ARBA00014322"/>
    </source>
</evidence>
<dbReference type="PATRIC" id="fig|1218507.3.peg.199"/>
<name>A0A0F4LJQ0_9LACO</name>
<keyword evidence="8" id="KW-0808">Transferase</keyword>
<dbReference type="InterPro" id="IPR003188">
    <property type="entry name" value="PTS_IIA_lac/cel"/>
</dbReference>
<comment type="subunit">
    <text evidence="2">Homotrimer.</text>
</comment>
<dbReference type="RefSeq" id="WP_046324012.1">
    <property type="nucleotide sequence ID" value="NZ_JBHTMT010000009.1"/>
</dbReference>
<evidence type="ECO:0000313" key="18">
    <source>
        <dbReference type="EMBL" id="KJY58543.1"/>
    </source>
</evidence>
<comment type="cofactor">
    <cofactor evidence="16">
        <name>Mg(2+)</name>
        <dbReference type="ChEBI" id="CHEBI:18420"/>
    </cofactor>
    <text evidence="16">Binds 1 Mg(2+) ion per trimer.</text>
</comment>
<sequence length="119" mass="13487">MVDDSFNSEVQKIAMEIIAYSGDGRSKAFNALKCAEKGKFDEADKLIEESNTAIGKAHDVQSKMLVDEANGKLLPFSILTVHAQDHFMTSMLANDLIKEMIQMEKNHWIERNKFSHEKI</sequence>
<reference evidence="18 19" key="1">
    <citation type="submission" date="2015-01" db="EMBL/GenBank/DDBJ databases">
        <title>Comparative genomics of the lactic acid bacteria isolated from the honey bee gut.</title>
        <authorList>
            <person name="Ellegaard K.M."/>
            <person name="Tamarit D."/>
            <person name="Javelind E."/>
            <person name="Olofsson T."/>
            <person name="Andersson S.G."/>
            <person name="Vasquez A."/>
        </authorList>
    </citation>
    <scope>NUCLEOTIDE SEQUENCE [LARGE SCALE GENOMIC DNA]</scope>
    <source>
        <strain evidence="18 19">Hma8</strain>
    </source>
</reference>
<evidence type="ECO:0000256" key="10">
    <source>
        <dbReference type="ARBA" id="ARBA00022723"/>
    </source>
</evidence>
<evidence type="ECO:0000256" key="4">
    <source>
        <dbReference type="ARBA" id="ARBA00022448"/>
    </source>
</evidence>
<dbReference type="GO" id="GO:0009401">
    <property type="term" value="P:phosphoenolpyruvate-dependent sugar phosphotransferase system"/>
    <property type="evidence" value="ECO:0007669"/>
    <property type="project" value="UniProtKB-KW"/>
</dbReference>
<accession>A0A0F4LJQ0</accession>
<dbReference type="Proteomes" id="UP000033531">
    <property type="component" value="Unassembled WGS sequence"/>
</dbReference>
<feature type="binding site" evidence="16">
    <location>
        <position position="85"/>
    </location>
    <ligand>
        <name>Mg(2+)</name>
        <dbReference type="ChEBI" id="CHEBI:18420"/>
        <note>ligand shared between all trimeric partners</note>
    </ligand>
</feature>
<keyword evidence="5" id="KW-0963">Cytoplasm</keyword>
<gene>
    <name evidence="18" type="ORF">JF74_00450</name>
</gene>
<dbReference type="GO" id="GO:0016740">
    <property type="term" value="F:transferase activity"/>
    <property type="evidence" value="ECO:0007669"/>
    <property type="project" value="UniProtKB-KW"/>
</dbReference>
<evidence type="ECO:0000256" key="8">
    <source>
        <dbReference type="ARBA" id="ARBA00022679"/>
    </source>
</evidence>
<comment type="caution">
    <text evidence="18">The sequence shown here is derived from an EMBL/GenBank/DDBJ whole genome shotgun (WGS) entry which is preliminary data.</text>
</comment>
<proteinExistence type="predicted"/>
<dbReference type="CDD" id="cd00215">
    <property type="entry name" value="PTS_IIA_lac"/>
    <property type="match status" value="1"/>
</dbReference>
<dbReference type="PROSITE" id="PS51095">
    <property type="entry name" value="PTS_EIIA_TYPE_3"/>
    <property type="match status" value="1"/>
</dbReference>
<keyword evidence="7" id="KW-0762">Sugar transport</keyword>
<feature type="active site" description="Tele-phosphohistidine intermediate" evidence="15">
    <location>
        <position position="82"/>
    </location>
</feature>
<dbReference type="Pfam" id="PF02255">
    <property type="entry name" value="PTS_IIA"/>
    <property type="match status" value="1"/>
</dbReference>
<dbReference type="GO" id="GO:0005737">
    <property type="term" value="C:cytoplasm"/>
    <property type="evidence" value="ECO:0007669"/>
    <property type="project" value="UniProtKB-SubCell"/>
</dbReference>
<organism evidence="18 19">
    <name type="scientific">Lactobacillus melliventris</name>
    <dbReference type="NCBI Taxonomy" id="1218507"/>
    <lineage>
        <taxon>Bacteria</taxon>
        <taxon>Bacillati</taxon>
        <taxon>Bacillota</taxon>
        <taxon>Bacilli</taxon>
        <taxon>Lactobacillales</taxon>
        <taxon>Lactobacillaceae</taxon>
        <taxon>Lactobacillus</taxon>
    </lineage>
</organism>
<dbReference type="AlphaFoldDB" id="A0A0F4LJQ0"/>
<evidence type="ECO:0000256" key="13">
    <source>
        <dbReference type="ARBA" id="ARBA00031467"/>
    </source>
</evidence>
<keyword evidence="4" id="KW-0813">Transport</keyword>
<evidence type="ECO:0000256" key="2">
    <source>
        <dbReference type="ARBA" id="ARBA00011233"/>
    </source>
</evidence>
<comment type="subcellular location">
    <subcellularLocation>
        <location evidence="1">Cytoplasm</location>
    </subcellularLocation>
</comment>
<evidence type="ECO:0000256" key="15">
    <source>
        <dbReference type="PIRSR" id="PIRSR000699-1"/>
    </source>
</evidence>
<keyword evidence="9" id="KW-0598">Phosphotransferase system</keyword>
<dbReference type="HOGENOM" id="CLU_152490_0_1_9"/>
<evidence type="ECO:0000256" key="14">
    <source>
        <dbReference type="ARBA" id="ARBA00032708"/>
    </source>
</evidence>
<dbReference type="SUPFAM" id="SSF46973">
    <property type="entry name" value="Enzyme IIa from lactose specific PTS, IIa-lac"/>
    <property type="match status" value="1"/>
</dbReference>
<keyword evidence="11 16" id="KW-0460">Magnesium</keyword>
<dbReference type="Gene3D" id="1.20.58.80">
    <property type="entry name" value="Phosphotransferase system, lactose/cellobiose-type IIA subunit"/>
    <property type="match status" value="1"/>
</dbReference>
<dbReference type="STRING" id="1218507.JF74_00450"/>
<protein>
    <recommendedName>
        <fullName evidence="3">PTS system lactose-specific EIIA component</fullName>
    </recommendedName>
    <alternativeName>
        <fullName evidence="12">EIIA-Lac</fullName>
    </alternativeName>
    <alternativeName>
        <fullName evidence="14">EIII-Lac</fullName>
    </alternativeName>
    <alternativeName>
        <fullName evidence="13">Lactose-specific phosphotransferase enzyme IIA component</fullName>
    </alternativeName>
</protein>
<dbReference type="GO" id="GO:0046872">
    <property type="term" value="F:metal ion binding"/>
    <property type="evidence" value="ECO:0007669"/>
    <property type="project" value="UniProtKB-KW"/>
</dbReference>
<evidence type="ECO:0000256" key="1">
    <source>
        <dbReference type="ARBA" id="ARBA00004496"/>
    </source>
</evidence>
<dbReference type="EMBL" id="JXLI01000003">
    <property type="protein sequence ID" value="KJY58543.1"/>
    <property type="molecule type" value="Genomic_DNA"/>
</dbReference>
<dbReference type="OrthoDB" id="350602at2"/>
<dbReference type="PANTHER" id="PTHR34382:SF9">
    <property type="entry name" value="PHOSPHOTRANSFERASE SYSTEM SUGAR-SPECIFIC EII COMPONENT"/>
    <property type="match status" value="1"/>
</dbReference>
<keyword evidence="6" id="KW-0597">Phosphoprotein</keyword>
<evidence type="ECO:0000256" key="9">
    <source>
        <dbReference type="ARBA" id="ARBA00022683"/>
    </source>
</evidence>
<keyword evidence="10 16" id="KW-0479">Metal-binding</keyword>
<evidence type="ECO:0000256" key="11">
    <source>
        <dbReference type="ARBA" id="ARBA00022842"/>
    </source>
</evidence>
<dbReference type="PIRSF" id="PIRSF000699">
    <property type="entry name" value="PTS_IILac_III"/>
    <property type="match status" value="1"/>
</dbReference>
<evidence type="ECO:0000256" key="7">
    <source>
        <dbReference type="ARBA" id="ARBA00022597"/>
    </source>
</evidence>
<evidence type="ECO:0000256" key="16">
    <source>
        <dbReference type="PIRSR" id="PIRSR000699-2"/>
    </source>
</evidence>
<feature type="modified residue" description="Phosphohistidine; by HPr" evidence="17">
    <location>
        <position position="82"/>
    </location>
</feature>
<evidence type="ECO:0000313" key="19">
    <source>
        <dbReference type="Proteomes" id="UP000033531"/>
    </source>
</evidence>
<dbReference type="PANTHER" id="PTHR34382">
    <property type="entry name" value="PTS SYSTEM N,N'-DIACETYLCHITOBIOSE-SPECIFIC EIIA COMPONENT"/>
    <property type="match status" value="1"/>
</dbReference>
<evidence type="ECO:0000256" key="12">
    <source>
        <dbReference type="ARBA" id="ARBA00030293"/>
    </source>
</evidence>
<evidence type="ECO:0000256" key="17">
    <source>
        <dbReference type="PROSITE-ProRule" id="PRU00418"/>
    </source>
</evidence>
<dbReference type="InterPro" id="IPR036542">
    <property type="entry name" value="PTS_IIA_lac/cel_sf"/>
</dbReference>
<evidence type="ECO:0000256" key="6">
    <source>
        <dbReference type="ARBA" id="ARBA00022553"/>
    </source>
</evidence>
<evidence type="ECO:0000256" key="5">
    <source>
        <dbReference type="ARBA" id="ARBA00022490"/>
    </source>
</evidence>